<reference evidence="2" key="1">
    <citation type="submission" date="2011-06" db="EMBL/GenBank/DDBJ databases">
        <title>Complete genome sequence of Paenibacillus mucilaginosus KNP414.</title>
        <authorList>
            <person name="Wang J."/>
            <person name="Hu S."/>
            <person name="Hu X."/>
            <person name="Zhang B."/>
            <person name="Dong D."/>
            <person name="Zhang S."/>
            <person name="Zhao K."/>
            <person name="Wu D."/>
        </authorList>
    </citation>
    <scope>NUCLEOTIDE SEQUENCE [LARGE SCALE GENOMIC DNA]</scope>
    <source>
        <strain evidence="2">KNP414</strain>
    </source>
</reference>
<gene>
    <name evidence="1" type="ordered locus">KNP414_05631</name>
</gene>
<evidence type="ECO:0000313" key="1">
    <source>
        <dbReference type="EMBL" id="AEI44155.1"/>
    </source>
</evidence>
<dbReference type="Proteomes" id="UP000006620">
    <property type="component" value="Chromosome"/>
</dbReference>
<organism evidence="1 2">
    <name type="scientific">Paenibacillus mucilaginosus (strain KNP414)</name>
    <dbReference type="NCBI Taxonomy" id="1036673"/>
    <lineage>
        <taxon>Bacteria</taxon>
        <taxon>Bacillati</taxon>
        <taxon>Bacillota</taxon>
        <taxon>Bacilli</taxon>
        <taxon>Bacillales</taxon>
        <taxon>Paenibacillaceae</taxon>
        <taxon>Paenibacillus</taxon>
    </lineage>
</organism>
<reference evidence="1 2" key="2">
    <citation type="journal article" date="2013" name="Genome Announc.">
        <title>Genome Sequence of Growth-Improving Paenibacillus mucilaginosus Strain KNP414.</title>
        <authorList>
            <person name="Lu J.J."/>
            <person name="Wang J.F."/>
            <person name="Hu X.F."/>
        </authorList>
    </citation>
    <scope>NUCLEOTIDE SEQUENCE [LARGE SCALE GENOMIC DNA]</scope>
    <source>
        <strain evidence="1 2">KNP414</strain>
    </source>
</reference>
<dbReference type="EMBL" id="CP002869">
    <property type="protein sequence ID" value="AEI44155.1"/>
    <property type="molecule type" value="Genomic_DNA"/>
</dbReference>
<dbReference type="AlphaFoldDB" id="F8FLM8"/>
<dbReference type="KEGG" id="pms:KNP414_05631"/>
<protein>
    <submittedName>
        <fullName evidence="1">Uncharacterized protein</fullName>
    </submittedName>
</protein>
<evidence type="ECO:0000313" key="2">
    <source>
        <dbReference type="Proteomes" id="UP000006620"/>
    </source>
</evidence>
<sequence>MLHGLTLLWVGYAFAMGLRAVCRNLEPVCLWIDVIFRERRAAPQ</sequence>
<proteinExistence type="predicted"/>
<accession>F8FLM8</accession>
<name>F8FLM8_PAEMK</name>
<dbReference type="PATRIC" id="fig|1036673.3.peg.5224"/>
<dbReference type="HOGENOM" id="CLU_3219511_0_0_9"/>